<feature type="binding site" evidence="10">
    <location>
        <position position="144"/>
    </location>
    <ligand>
        <name>ATP</name>
        <dbReference type="ChEBI" id="CHEBI:30616"/>
    </ligand>
</feature>
<dbReference type="InterPro" id="IPR003123">
    <property type="entry name" value="VPS9"/>
</dbReference>
<keyword evidence="6" id="KW-0808">Transferase</keyword>
<keyword evidence="8" id="KW-0418">Kinase</keyword>
<dbReference type="Gene3D" id="1.20.1050.80">
    <property type="entry name" value="VPS9 domain"/>
    <property type="match status" value="1"/>
</dbReference>
<dbReference type="PANTHER" id="PTHR11349">
    <property type="entry name" value="NUCLEOSIDE DIPHOSPHATE KINASE"/>
    <property type="match status" value="1"/>
</dbReference>
<dbReference type="FunFam" id="3.30.70.141:FF:000002">
    <property type="entry name" value="Nucleoside diphosphate kinase"/>
    <property type="match status" value="1"/>
</dbReference>
<dbReference type="InterPro" id="IPR001564">
    <property type="entry name" value="Nucleoside_diP_kinase"/>
</dbReference>
<dbReference type="SMART" id="SM00167">
    <property type="entry name" value="VPS9"/>
    <property type="match status" value="1"/>
</dbReference>
<dbReference type="GO" id="GO:0004550">
    <property type="term" value="F:nucleoside diphosphate kinase activity"/>
    <property type="evidence" value="ECO:0007669"/>
    <property type="project" value="UniProtKB-EC"/>
</dbReference>
<keyword evidence="7" id="KW-0547">Nucleotide-binding</keyword>
<dbReference type="AlphaFoldDB" id="A0A3M7KZG6"/>
<feature type="binding site" evidence="10">
    <location>
        <position position="178"/>
    </location>
    <ligand>
        <name>ATP</name>
        <dbReference type="ChEBI" id="CHEBI:30616"/>
    </ligand>
</feature>
<dbReference type="GO" id="GO:0005524">
    <property type="term" value="F:ATP binding"/>
    <property type="evidence" value="ECO:0007669"/>
    <property type="project" value="UniProtKB-KW"/>
</dbReference>
<feature type="active site" description="Pros-phosphohistidine intermediate" evidence="10">
    <location>
        <position position="202"/>
    </location>
</feature>
<feature type="compositionally biased region" description="Polar residues" evidence="12">
    <location>
        <begin position="1078"/>
        <end position="1091"/>
    </location>
</feature>
<feature type="binding site" evidence="10">
    <location>
        <position position="96"/>
    </location>
    <ligand>
        <name>ATP</name>
        <dbReference type="ChEBI" id="CHEBI:30616"/>
    </ligand>
</feature>
<evidence type="ECO:0000256" key="9">
    <source>
        <dbReference type="ARBA" id="ARBA00022840"/>
    </source>
</evidence>
<dbReference type="Proteomes" id="UP000279271">
    <property type="component" value="Unassembled WGS sequence"/>
</dbReference>
<evidence type="ECO:0000256" key="10">
    <source>
        <dbReference type="PROSITE-ProRule" id="PRU00706"/>
    </source>
</evidence>
<feature type="binding site" evidence="10">
    <location>
        <position position="199"/>
    </location>
    <ligand>
        <name>ATP</name>
        <dbReference type="ChEBI" id="CHEBI:30616"/>
    </ligand>
</feature>
<dbReference type="Gene3D" id="1.10.246.120">
    <property type="match status" value="1"/>
</dbReference>
<comment type="catalytic activity">
    <reaction evidence="1">
        <text>a 2'-deoxyribonucleoside 5'-diphosphate + ATP = a 2'-deoxyribonucleoside 5'-triphosphate + ADP</text>
        <dbReference type="Rhea" id="RHEA:44640"/>
        <dbReference type="ChEBI" id="CHEBI:30616"/>
        <dbReference type="ChEBI" id="CHEBI:61560"/>
        <dbReference type="ChEBI" id="CHEBI:73316"/>
        <dbReference type="ChEBI" id="CHEBI:456216"/>
        <dbReference type="EC" id="2.7.4.6"/>
    </reaction>
</comment>
<dbReference type="Pfam" id="PF18151">
    <property type="entry name" value="DUF5601"/>
    <property type="match status" value="1"/>
</dbReference>
<comment type="caution">
    <text evidence="14">The sequence shown here is derived from an EMBL/GenBank/DDBJ whole genome shotgun (WGS) entry which is preliminary data.</text>
</comment>
<dbReference type="PROSITE" id="PS00469">
    <property type="entry name" value="NDPK"/>
    <property type="match status" value="1"/>
</dbReference>
<dbReference type="PROSITE" id="PS51205">
    <property type="entry name" value="VPS9"/>
    <property type="match status" value="1"/>
</dbReference>
<dbReference type="GO" id="GO:0006228">
    <property type="term" value="P:UTP biosynthetic process"/>
    <property type="evidence" value="ECO:0007669"/>
    <property type="project" value="InterPro"/>
</dbReference>
<dbReference type="SMART" id="SM00562">
    <property type="entry name" value="NDK"/>
    <property type="match status" value="1"/>
</dbReference>
<reference evidence="15" key="1">
    <citation type="journal article" date="2018" name="Algal Res.">
        <title>Characterization of plant carbon substrate utilization by Auxenochlorella protothecoides.</title>
        <authorList>
            <person name="Vogler B.W."/>
            <person name="Starkenburg S.R."/>
            <person name="Sudasinghe N."/>
            <person name="Schambach J.Y."/>
            <person name="Rollin J.A."/>
            <person name="Pattathil S."/>
            <person name="Barry A.N."/>
        </authorList>
    </citation>
    <scope>NUCLEOTIDE SEQUENCE [LARGE SCALE GENOMIC DNA]</scope>
    <source>
        <strain evidence="15">UTEX 25</strain>
    </source>
</reference>
<evidence type="ECO:0000256" key="2">
    <source>
        <dbReference type="ARBA" id="ARBA00000937"/>
    </source>
</evidence>
<evidence type="ECO:0000256" key="5">
    <source>
        <dbReference type="ARBA" id="ARBA00012966"/>
    </source>
</evidence>
<dbReference type="Gene3D" id="3.30.70.141">
    <property type="entry name" value="Nucleoside diphosphate kinase-like domain"/>
    <property type="match status" value="1"/>
</dbReference>
<dbReference type="SUPFAM" id="SSF54919">
    <property type="entry name" value="Nucleoside diphosphate kinase, NDK"/>
    <property type="match status" value="1"/>
</dbReference>
<evidence type="ECO:0000256" key="6">
    <source>
        <dbReference type="ARBA" id="ARBA00022679"/>
    </source>
</evidence>
<gene>
    <name evidence="14" type="ORF">APUTEX25_005433</name>
</gene>
<dbReference type="EC" id="2.7.4.6" evidence="5"/>
<proteinExistence type="inferred from homology"/>
<name>A0A3M7KZG6_AUXPR</name>
<dbReference type="HAMAP" id="MF_00451">
    <property type="entry name" value="NDP_kinase"/>
    <property type="match status" value="1"/>
</dbReference>
<dbReference type="InterPro" id="IPR034907">
    <property type="entry name" value="NDK-like_dom"/>
</dbReference>
<accession>A0A3M7KZG6</accession>
<protein>
    <recommendedName>
        <fullName evidence="5">nucleoside-diphosphate kinase</fullName>
        <ecNumber evidence="5">2.7.4.6</ecNumber>
    </recommendedName>
</protein>
<dbReference type="CDD" id="cd04413">
    <property type="entry name" value="NDPk_I"/>
    <property type="match status" value="1"/>
</dbReference>
<dbReference type="PRINTS" id="PR01243">
    <property type="entry name" value="NUCDPKINASE"/>
</dbReference>
<comment type="similarity">
    <text evidence="4 10 11">Belongs to the NDK family.</text>
</comment>
<feature type="region of interest" description="Disordered" evidence="12">
    <location>
        <begin position="988"/>
        <end position="1092"/>
    </location>
</feature>
<evidence type="ECO:0000256" key="1">
    <source>
        <dbReference type="ARBA" id="ARBA00000082"/>
    </source>
</evidence>
<evidence type="ECO:0000256" key="12">
    <source>
        <dbReference type="SAM" id="MobiDB-lite"/>
    </source>
</evidence>
<evidence type="ECO:0000256" key="4">
    <source>
        <dbReference type="ARBA" id="ARBA00008142"/>
    </source>
</evidence>
<evidence type="ECO:0000259" key="13">
    <source>
        <dbReference type="PROSITE" id="PS51205"/>
    </source>
</evidence>
<evidence type="ECO:0000313" key="15">
    <source>
        <dbReference type="Proteomes" id="UP000279271"/>
    </source>
</evidence>
<dbReference type="Pfam" id="PF00334">
    <property type="entry name" value="NDK"/>
    <property type="match status" value="1"/>
</dbReference>
<dbReference type="NCBIfam" id="NF001908">
    <property type="entry name" value="PRK00668.1"/>
    <property type="match status" value="1"/>
</dbReference>
<keyword evidence="9" id="KW-0067">ATP-binding</keyword>
<dbReference type="InterPro" id="IPR041545">
    <property type="entry name" value="DUF5601"/>
</dbReference>
<feature type="domain" description="VPS9" evidence="13">
    <location>
        <begin position="680"/>
        <end position="823"/>
    </location>
</feature>
<evidence type="ECO:0000256" key="8">
    <source>
        <dbReference type="ARBA" id="ARBA00022777"/>
    </source>
</evidence>
<dbReference type="InterPro" id="IPR037191">
    <property type="entry name" value="VPS9_dom_sf"/>
</dbReference>
<comment type="catalytic activity">
    <reaction evidence="2">
        <text>a ribonucleoside 5'-diphosphate + ATP = a ribonucleoside 5'-triphosphate + ADP</text>
        <dbReference type="Rhea" id="RHEA:18113"/>
        <dbReference type="ChEBI" id="CHEBI:30616"/>
        <dbReference type="ChEBI" id="CHEBI:57930"/>
        <dbReference type="ChEBI" id="CHEBI:61557"/>
        <dbReference type="ChEBI" id="CHEBI:456216"/>
        <dbReference type="EC" id="2.7.4.6"/>
    </reaction>
</comment>
<feature type="binding site" evidence="10">
    <location>
        <position position="172"/>
    </location>
    <ligand>
        <name>ATP</name>
        <dbReference type="ChEBI" id="CHEBI:30616"/>
    </ligand>
</feature>
<evidence type="ECO:0000313" key="14">
    <source>
        <dbReference type="EMBL" id="RMZ55155.1"/>
    </source>
</evidence>
<evidence type="ECO:0000256" key="3">
    <source>
        <dbReference type="ARBA" id="ARBA00001946"/>
    </source>
</evidence>
<dbReference type="EMBL" id="QOKY01000169">
    <property type="protein sequence ID" value="RMZ55155.1"/>
    <property type="molecule type" value="Genomic_DNA"/>
</dbReference>
<dbReference type="PROSITE" id="PS51374">
    <property type="entry name" value="NDPK_LIKE"/>
    <property type="match status" value="1"/>
</dbReference>
<dbReference type="SUPFAM" id="SSF109993">
    <property type="entry name" value="VPS9 domain"/>
    <property type="match status" value="1"/>
</dbReference>
<feature type="binding site" evidence="10">
    <location>
        <position position="189"/>
    </location>
    <ligand>
        <name>ATP</name>
        <dbReference type="ChEBI" id="CHEBI:30616"/>
    </ligand>
</feature>
<dbReference type="GO" id="GO:0006183">
    <property type="term" value="P:GTP biosynthetic process"/>
    <property type="evidence" value="ECO:0007669"/>
    <property type="project" value="InterPro"/>
</dbReference>
<evidence type="ECO:0000256" key="7">
    <source>
        <dbReference type="ARBA" id="ARBA00022741"/>
    </source>
</evidence>
<dbReference type="InterPro" id="IPR023005">
    <property type="entry name" value="Nucleoside_diP_kinase_AS"/>
</dbReference>
<comment type="cofactor">
    <cofactor evidence="3">
        <name>Mg(2+)</name>
        <dbReference type="ChEBI" id="CHEBI:18420"/>
    </cofactor>
</comment>
<organism evidence="14 15">
    <name type="scientific">Auxenochlorella protothecoides</name>
    <name type="common">Green microalga</name>
    <name type="synonym">Chlorella protothecoides</name>
    <dbReference type="NCBI Taxonomy" id="3075"/>
    <lineage>
        <taxon>Eukaryota</taxon>
        <taxon>Viridiplantae</taxon>
        <taxon>Chlorophyta</taxon>
        <taxon>core chlorophytes</taxon>
        <taxon>Trebouxiophyceae</taxon>
        <taxon>Chlorellales</taxon>
        <taxon>Chlorellaceae</taxon>
        <taxon>Auxenochlorella</taxon>
    </lineage>
</organism>
<dbReference type="GO" id="GO:0006241">
    <property type="term" value="P:CTP biosynthetic process"/>
    <property type="evidence" value="ECO:0007669"/>
    <property type="project" value="InterPro"/>
</dbReference>
<sequence length="1115" mass="117234">MRVLQCSTSVHSRTRTPTVMLRAAARSVARVARRASSSNAAGVLVGASRTAYSTWTQAAVKPRVGRAALLAAMGVGMGTTVAMAASNQERSFIMVKPEGVQRALVGEVIKRFEQRGFKLVGLKVLVPSKDIANVHYGEHEGKPFFPKLVGHITSGAVVAMVWEGKDIVKTGRAMIGATNPLASAPGTIRGDFAIDLGRNIVHGSDSVDSAQREIALWFSPDELAEYDPTEAVKSLKSPSFTMAFSFGNTGASTPAFGTPSTPFGFGAGTPATAAASTPAFSFGNAPAFGASSPSPFGASSTPAFGASSASLFGASSTPAFGFGSAPAFGASSTPGFSFNAAPTQAQTASAFGGGLFGGASTAVTPFGGGPNAQQAQQAATSLLTTDGRPLGHNTKWDDISPAAQNQLLELEKFIVRLREDCAVLDADERLSNPAAAKQRLPETSAALEQDIAALASRIKANESASDAVRDHVIHLLRSTESTLHAFQRSHAWREAAKLPPGQPLPPALVEQLGLGVVLPSPFLAASIESYADQVESLRRALGALQSVLPDEGEAAAAGAAFAGPEGIEAFHAMEEDTGTSPLSFTDFLEKMKDPAAANLVRTVKSFIKDFEERHSQGKATAEDDSARVQAFLTQSEELFRVHPVWRGSAPQVLDEAVEGLEKYLMSKVWRLTFATSPEDVERDERCARILDALSFVSLDTLMGSSGVEPDPALLKVAVGELLKMDKYKAPRDKLVCLVNVKTTAESLVQVAAAAGARIGGADAFFPVLLLIVIQARPQRLASTIEYIKRFRGSSRLRGQFDYMLANLESVALYLDTVNYEHLHISREEFLARLSAAGLPEAALELEKRASLPCSPSGTAGPSGDELAGLLDVATSPLQAPKTTGDLESDSQSSEIGLLARGSWQQWERVHRLTTLPGEPPFIAELVADGVGAVLRAEAAGQLQPRYPFMYASAADLSLADVDSILAGYKQLVLQYEALSRSVVAQLTGSEEGGREQGADGFSEGTGWQGESAESHGWPEGVVRAESRDTPRAGTSPGVTEAVLSSPGRQAIDAGPHLLDLDHPPSGSPGAAQAERQESPAQRSTESANAGSINVAAIVARAVRVSDETESKDLLL</sequence>
<evidence type="ECO:0000256" key="11">
    <source>
        <dbReference type="RuleBase" id="RU004011"/>
    </source>
</evidence>
<dbReference type="InterPro" id="IPR036850">
    <property type="entry name" value="NDK-like_dom_sf"/>
</dbReference>
<dbReference type="Pfam" id="PF02204">
    <property type="entry name" value="VPS9"/>
    <property type="match status" value="1"/>
</dbReference>